<dbReference type="EMBL" id="JACOPN010000003">
    <property type="protein sequence ID" value="MBC5716623.1"/>
    <property type="molecule type" value="Genomic_DNA"/>
</dbReference>
<comment type="caution">
    <text evidence="1">The sequence shown here is derived from an EMBL/GenBank/DDBJ whole genome shotgun (WGS) entry which is preliminary data.</text>
</comment>
<gene>
    <name evidence="1" type="ORF">H8S55_04705</name>
</gene>
<dbReference type="Proteomes" id="UP000602260">
    <property type="component" value="Unassembled WGS sequence"/>
</dbReference>
<organism evidence="1 2">
    <name type="scientific">Flintibacter faecis</name>
    <dbReference type="NCBI Taxonomy" id="2763047"/>
    <lineage>
        <taxon>Bacteria</taxon>
        <taxon>Bacillati</taxon>
        <taxon>Bacillota</taxon>
        <taxon>Clostridia</taxon>
        <taxon>Eubacteriales</taxon>
        <taxon>Flintibacter</taxon>
    </lineage>
</organism>
<dbReference type="RefSeq" id="WP_186878003.1">
    <property type="nucleotide sequence ID" value="NZ_JACOPN010000003.1"/>
</dbReference>
<evidence type="ECO:0000313" key="2">
    <source>
        <dbReference type="Proteomes" id="UP000602260"/>
    </source>
</evidence>
<keyword evidence="2" id="KW-1185">Reference proteome</keyword>
<accession>A0A8J6IYW3</accession>
<dbReference type="AlphaFoldDB" id="A0A8J6IYW3"/>
<name>A0A8J6IYW3_9FIRM</name>
<proteinExistence type="predicted"/>
<sequence>MGEKRRPGLLERTAQLLDLPADALAGVPRLELVGDGELRVENHKGILAYGDQEIQVSGGVFLIQIRGSGLELRAMTGLELLITGRIDSIQLH</sequence>
<dbReference type="Pfam" id="PF07873">
    <property type="entry name" value="YabP"/>
    <property type="match status" value="1"/>
</dbReference>
<protein>
    <submittedName>
        <fullName evidence="1">Sporulation protein</fullName>
    </submittedName>
</protein>
<reference evidence="1" key="1">
    <citation type="submission" date="2020-08" db="EMBL/GenBank/DDBJ databases">
        <title>Genome public.</title>
        <authorList>
            <person name="Liu C."/>
            <person name="Sun Q."/>
        </authorList>
    </citation>
    <scope>NUCLEOTIDE SEQUENCE</scope>
    <source>
        <strain evidence="1">BX5</strain>
    </source>
</reference>
<dbReference type="InterPro" id="IPR022476">
    <property type="entry name" value="Spore_YabP/YqfC"/>
</dbReference>
<evidence type="ECO:0000313" key="1">
    <source>
        <dbReference type="EMBL" id="MBC5716623.1"/>
    </source>
</evidence>